<reference evidence="2 3" key="1">
    <citation type="journal article" date="2024" name="Microbiol. Resour. Announc.">
        <title>Genome annotations for the ascomycete fungi Trichoderma harzianum, Trichoderma aggressivum, and Purpureocillium lilacinum.</title>
        <authorList>
            <person name="Beijen E.P.W."/>
            <person name="Ohm R.A."/>
        </authorList>
    </citation>
    <scope>NUCLEOTIDE SEQUENCE [LARGE SCALE GENOMIC DNA]</scope>
    <source>
        <strain evidence="2 3">CBS 150709</strain>
    </source>
</reference>
<dbReference type="EMBL" id="JAWRVI010000012">
    <property type="protein sequence ID" value="KAK4091329.1"/>
    <property type="molecule type" value="Genomic_DNA"/>
</dbReference>
<sequence>MFSTFNFDPVGSLGHSVSRDATHEGWRHDSYLRPGESRRRRGAGALREPANALIRPGLAAVIREGPGRNPERVLKRASSPINGSGLVSGGLFGTREAMVSYELRSKVPTRGQRRGEFNLEAASRQQETRDKAGESQDLAHLSNAVARIVIAIASTVATAASVSRTAAALWTSSVLEVFGEPSVIGCPGGRTYCVCDDFIETAIHFVGHVWRGGKRPS</sequence>
<protein>
    <submittedName>
        <fullName evidence="2">Uncharacterized protein</fullName>
    </submittedName>
</protein>
<evidence type="ECO:0000313" key="2">
    <source>
        <dbReference type="EMBL" id="KAK4091329.1"/>
    </source>
</evidence>
<evidence type="ECO:0000313" key="3">
    <source>
        <dbReference type="Proteomes" id="UP001287286"/>
    </source>
</evidence>
<feature type="compositionally biased region" description="Basic and acidic residues" evidence="1">
    <location>
        <begin position="27"/>
        <end position="37"/>
    </location>
</feature>
<proteinExistence type="predicted"/>
<comment type="caution">
    <text evidence="2">The sequence shown here is derived from an EMBL/GenBank/DDBJ whole genome shotgun (WGS) entry which is preliminary data.</text>
</comment>
<name>A0ABR0C599_PURLI</name>
<accession>A0ABR0C599</accession>
<keyword evidence="3" id="KW-1185">Reference proteome</keyword>
<feature type="region of interest" description="Disordered" evidence="1">
    <location>
        <begin position="27"/>
        <end position="48"/>
    </location>
</feature>
<organism evidence="2 3">
    <name type="scientific">Purpureocillium lilacinum</name>
    <name type="common">Paecilomyces lilacinus</name>
    <dbReference type="NCBI Taxonomy" id="33203"/>
    <lineage>
        <taxon>Eukaryota</taxon>
        <taxon>Fungi</taxon>
        <taxon>Dikarya</taxon>
        <taxon>Ascomycota</taxon>
        <taxon>Pezizomycotina</taxon>
        <taxon>Sordariomycetes</taxon>
        <taxon>Hypocreomycetidae</taxon>
        <taxon>Hypocreales</taxon>
        <taxon>Ophiocordycipitaceae</taxon>
        <taxon>Purpureocillium</taxon>
    </lineage>
</organism>
<gene>
    <name evidence="2" type="ORF">Purlil1_4343</name>
</gene>
<dbReference type="Proteomes" id="UP001287286">
    <property type="component" value="Unassembled WGS sequence"/>
</dbReference>
<evidence type="ECO:0000256" key="1">
    <source>
        <dbReference type="SAM" id="MobiDB-lite"/>
    </source>
</evidence>